<evidence type="ECO:0000256" key="2">
    <source>
        <dbReference type="ARBA" id="ARBA00022679"/>
    </source>
</evidence>
<name>A0ABV8LUL2_9ACTN</name>
<organism evidence="3 4">
    <name type="scientific">Hamadaea flava</name>
    <dbReference type="NCBI Taxonomy" id="1742688"/>
    <lineage>
        <taxon>Bacteria</taxon>
        <taxon>Bacillati</taxon>
        <taxon>Actinomycetota</taxon>
        <taxon>Actinomycetes</taxon>
        <taxon>Micromonosporales</taxon>
        <taxon>Micromonosporaceae</taxon>
        <taxon>Hamadaea</taxon>
    </lineage>
</organism>
<reference evidence="4" key="1">
    <citation type="journal article" date="2019" name="Int. J. Syst. Evol. Microbiol.">
        <title>The Global Catalogue of Microorganisms (GCM) 10K type strain sequencing project: providing services to taxonomists for standard genome sequencing and annotation.</title>
        <authorList>
            <consortium name="The Broad Institute Genomics Platform"/>
            <consortium name="The Broad Institute Genome Sequencing Center for Infectious Disease"/>
            <person name="Wu L."/>
            <person name="Ma J."/>
        </authorList>
    </citation>
    <scope>NUCLEOTIDE SEQUENCE [LARGE SCALE GENOMIC DNA]</scope>
    <source>
        <strain evidence="4">CGMCC 4.7289</strain>
    </source>
</reference>
<dbReference type="Gene3D" id="3.40.50.150">
    <property type="entry name" value="Vaccinia Virus protein VP39"/>
    <property type="match status" value="1"/>
</dbReference>
<keyword evidence="2" id="KW-0808">Transferase</keyword>
<sequence length="202" mass="21521">MTATRLTEVPLLPEIRLYQAAEQTGLFDGGYSSDRPPPFWAFAWPGGVALARHLLDQPQTVRGRRVVDLGSGSGVVAIAAWLAQAQGVRAVDTDPEAVTAIERNAVANGAQVEAVLGAADPMRIGDAEVVLVGDAFYTASVGAAMTKLLTATARRGVEVLVGDPGRGFLPRRLLTEVGRYDVPVRRALEDTGVKPTTIWRFT</sequence>
<dbReference type="InterPro" id="IPR050078">
    <property type="entry name" value="Ribosomal_L11_MeTrfase_PrmA"/>
</dbReference>
<keyword evidence="4" id="KW-1185">Reference proteome</keyword>
<dbReference type="Proteomes" id="UP001595816">
    <property type="component" value="Unassembled WGS sequence"/>
</dbReference>
<accession>A0ABV8LUL2</accession>
<evidence type="ECO:0000256" key="1">
    <source>
        <dbReference type="ARBA" id="ARBA00022603"/>
    </source>
</evidence>
<evidence type="ECO:0000313" key="3">
    <source>
        <dbReference type="EMBL" id="MFC4134701.1"/>
    </source>
</evidence>
<dbReference type="PANTHER" id="PTHR43648:SF1">
    <property type="entry name" value="ELECTRON TRANSFER FLAVOPROTEIN BETA SUBUNIT LYSINE METHYLTRANSFERASE"/>
    <property type="match status" value="1"/>
</dbReference>
<dbReference type="EMBL" id="JBHSAY010000015">
    <property type="protein sequence ID" value="MFC4134701.1"/>
    <property type="molecule type" value="Genomic_DNA"/>
</dbReference>
<comment type="caution">
    <text evidence="3">The sequence shown here is derived from an EMBL/GenBank/DDBJ whole genome shotgun (WGS) entry which is preliminary data.</text>
</comment>
<keyword evidence="1 3" id="KW-0489">Methyltransferase</keyword>
<dbReference type="PANTHER" id="PTHR43648">
    <property type="entry name" value="ELECTRON TRANSFER FLAVOPROTEIN BETA SUBUNIT LYSINE METHYLTRANSFERASE"/>
    <property type="match status" value="1"/>
</dbReference>
<dbReference type="InterPro" id="IPR029063">
    <property type="entry name" value="SAM-dependent_MTases_sf"/>
</dbReference>
<gene>
    <name evidence="3" type="ORF">ACFOZ4_29180</name>
</gene>
<dbReference type="SUPFAM" id="SSF53335">
    <property type="entry name" value="S-adenosyl-L-methionine-dependent methyltransferases"/>
    <property type="match status" value="1"/>
</dbReference>
<evidence type="ECO:0000313" key="4">
    <source>
        <dbReference type="Proteomes" id="UP001595816"/>
    </source>
</evidence>
<dbReference type="Pfam" id="PF06325">
    <property type="entry name" value="PrmA"/>
    <property type="match status" value="1"/>
</dbReference>
<dbReference type="RefSeq" id="WP_253761155.1">
    <property type="nucleotide sequence ID" value="NZ_JAMZDZ010000001.1"/>
</dbReference>
<protein>
    <submittedName>
        <fullName evidence="3">Class I SAM-dependent methyltransferase</fullName>
    </submittedName>
</protein>
<dbReference type="GO" id="GO:0032259">
    <property type="term" value="P:methylation"/>
    <property type="evidence" value="ECO:0007669"/>
    <property type="project" value="UniProtKB-KW"/>
</dbReference>
<proteinExistence type="predicted"/>
<dbReference type="GO" id="GO:0008168">
    <property type="term" value="F:methyltransferase activity"/>
    <property type="evidence" value="ECO:0007669"/>
    <property type="project" value="UniProtKB-KW"/>
</dbReference>